<accession>A0AAD8I2F0</accession>
<dbReference type="Gene3D" id="4.10.470.10">
    <property type="entry name" value="Ricin (A Subunit), domain 2"/>
    <property type="match status" value="1"/>
</dbReference>
<dbReference type="PROSITE" id="PS50231">
    <property type="entry name" value="RICIN_B_LECTIN"/>
    <property type="match status" value="2"/>
</dbReference>
<dbReference type="SMART" id="SM00458">
    <property type="entry name" value="RICIN"/>
    <property type="match status" value="1"/>
</dbReference>
<protein>
    <recommendedName>
        <fullName evidence="1">Ricin B lectin domain-containing protein</fullName>
    </recommendedName>
</protein>
<organism evidence="2 3">
    <name type="scientific">Heracleum sosnowskyi</name>
    <dbReference type="NCBI Taxonomy" id="360622"/>
    <lineage>
        <taxon>Eukaryota</taxon>
        <taxon>Viridiplantae</taxon>
        <taxon>Streptophyta</taxon>
        <taxon>Embryophyta</taxon>
        <taxon>Tracheophyta</taxon>
        <taxon>Spermatophyta</taxon>
        <taxon>Magnoliopsida</taxon>
        <taxon>eudicotyledons</taxon>
        <taxon>Gunneridae</taxon>
        <taxon>Pentapetalae</taxon>
        <taxon>asterids</taxon>
        <taxon>campanulids</taxon>
        <taxon>Apiales</taxon>
        <taxon>Apiaceae</taxon>
        <taxon>Apioideae</taxon>
        <taxon>apioid superclade</taxon>
        <taxon>Tordylieae</taxon>
        <taxon>Tordyliinae</taxon>
        <taxon>Heracleum</taxon>
    </lineage>
</organism>
<dbReference type="InterPro" id="IPR035992">
    <property type="entry name" value="Ricin_B-like_lectins"/>
</dbReference>
<keyword evidence="3" id="KW-1185">Reference proteome</keyword>
<dbReference type="SUPFAM" id="SSF56371">
    <property type="entry name" value="Ribosome inactivating proteins (RIP)"/>
    <property type="match status" value="1"/>
</dbReference>
<sequence length="261" mass="29074">MITFEENWDELSTRIQESVGGAIYPPFVLSDAFSNQDVTITSITPTLGRNIAVVRYVCDSCTNIPEPAVHIIGRNGLCAELQDGIYDNGNPVIMWPCTGNTLWTLMKDATIRSEGKCLTAYRLEMEEYVMIHNCTTKPKYSGWSLSNSTDPVVTPIFSYKGTCLQASANNSVQVSSCSDKSVQQWALYPDATVRPSMSTTNCLKPKSSPGGKVVVHDLCDGGNAERWLFNHDRNVSDVTNKYVLEVEENNRCKTLCRYTYH</sequence>
<dbReference type="GO" id="GO:0030598">
    <property type="term" value="F:rRNA N-glycosylase activity"/>
    <property type="evidence" value="ECO:0007669"/>
    <property type="project" value="InterPro"/>
</dbReference>
<evidence type="ECO:0000259" key="1">
    <source>
        <dbReference type="SMART" id="SM00458"/>
    </source>
</evidence>
<dbReference type="Proteomes" id="UP001237642">
    <property type="component" value="Unassembled WGS sequence"/>
</dbReference>
<comment type="caution">
    <text evidence="2">The sequence shown here is derived from an EMBL/GenBank/DDBJ whole genome shotgun (WGS) entry which is preliminary data.</text>
</comment>
<dbReference type="AlphaFoldDB" id="A0AAD8I2F0"/>
<dbReference type="SUPFAM" id="SSF50370">
    <property type="entry name" value="Ricin B-like lectins"/>
    <property type="match status" value="2"/>
</dbReference>
<dbReference type="GO" id="GO:0017148">
    <property type="term" value="P:negative regulation of translation"/>
    <property type="evidence" value="ECO:0007669"/>
    <property type="project" value="InterPro"/>
</dbReference>
<reference evidence="2" key="1">
    <citation type="submission" date="2023-02" db="EMBL/GenBank/DDBJ databases">
        <title>Genome of toxic invasive species Heracleum sosnowskyi carries increased number of genes despite the absence of recent whole-genome duplications.</title>
        <authorList>
            <person name="Schelkunov M."/>
            <person name="Shtratnikova V."/>
            <person name="Makarenko M."/>
            <person name="Klepikova A."/>
            <person name="Omelchenko D."/>
            <person name="Novikova G."/>
            <person name="Obukhova E."/>
            <person name="Bogdanov V."/>
            <person name="Penin A."/>
            <person name="Logacheva M."/>
        </authorList>
    </citation>
    <scope>NUCLEOTIDE SEQUENCE</scope>
    <source>
        <strain evidence="2">Hsosn_3</strain>
        <tissue evidence="2">Leaf</tissue>
    </source>
</reference>
<name>A0AAD8I2F0_9APIA</name>
<gene>
    <name evidence="2" type="ORF">POM88_032856</name>
</gene>
<dbReference type="Pfam" id="PF00652">
    <property type="entry name" value="Ricin_B_lectin"/>
    <property type="match status" value="1"/>
</dbReference>
<evidence type="ECO:0000313" key="3">
    <source>
        <dbReference type="Proteomes" id="UP001237642"/>
    </source>
</evidence>
<proteinExistence type="predicted"/>
<dbReference type="Gene3D" id="2.80.10.50">
    <property type="match status" value="2"/>
</dbReference>
<evidence type="ECO:0000313" key="2">
    <source>
        <dbReference type="EMBL" id="KAK1376663.1"/>
    </source>
</evidence>
<feature type="domain" description="Ricin B lectin" evidence="1">
    <location>
        <begin position="66"/>
        <end position="188"/>
    </location>
</feature>
<reference evidence="2" key="2">
    <citation type="submission" date="2023-05" db="EMBL/GenBank/DDBJ databases">
        <authorList>
            <person name="Schelkunov M.I."/>
        </authorList>
    </citation>
    <scope>NUCLEOTIDE SEQUENCE</scope>
    <source>
        <strain evidence="2">Hsosn_3</strain>
        <tissue evidence="2">Leaf</tissue>
    </source>
</reference>
<dbReference type="InterPro" id="IPR016139">
    <property type="entry name" value="Ribosome_inactivat_prot_sub2"/>
</dbReference>
<dbReference type="EMBL" id="JAUIZM010000007">
    <property type="protein sequence ID" value="KAK1376663.1"/>
    <property type="molecule type" value="Genomic_DNA"/>
</dbReference>
<dbReference type="InterPro" id="IPR000772">
    <property type="entry name" value="Ricin_B_lectin"/>
</dbReference>
<dbReference type="InterPro" id="IPR036041">
    <property type="entry name" value="Ribosome-inact_prot_sf"/>
</dbReference>